<keyword evidence="7" id="KW-1185">Reference proteome</keyword>
<dbReference type="EMBL" id="JBAHYK010000408">
    <property type="protein sequence ID" value="KAL0574318.1"/>
    <property type="molecule type" value="Genomic_DNA"/>
</dbReference>
<sequence>MARKHILNAQVSVRAPCCKKWFDCAECHAEVESHQLAKTTEMTFMCKKCKKAFRKDMTVYEESDEYCPHCDNHYVIEAKTPQAVVGVEGDDARVDSSAHESLISDGSGIRMLKDDRVKDSQNHSIFNTEDEADLLDI</sequence>
<evidence type="ECO:0000256" key="4">
    <source>
        <dbReference type="PROSITE-ProRule" id="PRU00601"/>
    </source>
</evidence>
<evidence type="ECO:0000256" key="3">
    <source>
        <dbReference type="ARBA" id="ARBA00022833"/>
    </source>
</evidence>
<dbReference type="Proteomes" id="UP001465976">
    <property type="component" value="Unassembled WGS sequence"/>
</dbReference>
<evidence type="ECO:0000256" key="2">
    <source>
        <dbReference type="ARBA" id="ARBA00022771"/>
    </source>
</evidence>
<dbReference type="Pfam" id="PF05495">
    <property type="entry name" value="zf-CHY"/>
    <property type="match status" value="1"/>
</dbReference>
<name>A0ABR3FG39_9AGAR</name>
<dbReference type="InterPro" id="IPR008913">
    <property type="entry name" value="Znf_CHY"/>
</dbReference>
<evidence type="ECO:0000256" key="1">
    <source>
        <dbReference type="ARBA" id="ARBA00022723"/>
    </source>
</evidence>
<dbReference type="PANTHER" id="PTHR28082">
    <property type="entry name" value="ZINC FINGER PROTEIN"/>
    <property type="match status" value="1"/>
</dbReference>
<dbReference type="InterPro" id="IPR037274">
    <property type="entry name" value="Znf_CHY_sf"/>
</dbReference>
<organism evidence="6 7">
    <name type="scientific">Marasmius crinis-equi</name>
    <dbReference type="NCBI Taxonomy" id="585013"/>
    <lineage>
        <taxon>Eukaryota</taxon>
        <taxon>Fungi</taxon>
        <taxon>Dikarya</taxon>
        <taxon>Basidiomycota</taxon>
        <taxon>Agaricomycotina</taxon>
        <taxon>Agaricomycetes</taxon>
        <taxon>Agaricomycetidae</taxon>
        <taxon>Agaricales</taxon>
        <taxon>Marasmiineae</taxon>
        <taxon>Marasmiaceae</taxon>
        <taxon>Marasmius</taxon>
    </lineage>
</organism>
<keyword evidence="3" id="KW-0862">Zinc</keyword>
<comment type="caution">
    <text evidence="6">The sequence shown here is derived from an EMBL/GenBank/DDBJ whole genome shotgun (WGS) entry which is preliminary data.</text>
</comment>
<dbReference type="InterPro" id="IPR052604">
    <property type="entry name" value="Mito_Tim_assembly_helper"/>
</dbReference>
<gene>
    <name evidence="6" type="ORF">V5O48_007629</name>
</gene>
<dbReference type="SUPFAM" id="SSF161219">
    <property type="entry name" value="CHY zinc finger-like"/>
    <property type="match status" value="1"/>
</dbReference>
<evidence type="ECO:0000313" key="6">
    <source>
        <dbReference type="EMBL" id="KAL0574318.1"/>
    </source>
</evidence>
<protein>
    <recommendedName>
        <fullName evidence="5">CHY-type domain-containing protein</fullName>
    </recommendedName>
</protein>
<dbReference type="PROSITE" id="PS51266">
    <property type="entry name" value="ZF_CHY"/>
    <property type="match status" value="1"/>
</dbReference>
<feature type="domain" description="CHY-type" evidence="5">
    <location>
        <begin position="1"/>
        <end position="72"/>
    </location>
</feature>
<keyword evidence="1" id="KW-0479">Metal-binding</keyword>
<reference evidence="6 7" key="1">
    <citation type="submission" date="2024-02" db="EMBL/GenBank/DDBJ databases">
        <title>A draft genome for the cacao thread blight pathogen Marasmius crinis-equi.</title>
        <authorList>
            <person name="Cohen S.P."/>
            <person name="Baruah I.K."/>
            <person name="Amoako-Attah I."/>
            <person name="Bukari Y."/>
            <person name="Meinhardt L.W."/>
            <person name="Bailey B.A."/>
        </authorList>
    </citation>
    <scope>NUCLEOTIDE SEQUENCE [LARGE SCALE GENOMIC DNA]</scope>
    <source>
        <strain evidence="6 7">GH-76</strain>
    </source>
</reference>
<proteinExistence type="predicted"/>
<accession>A0ABR3FG39</accession>
<keyword evidence="2 4" id="KW-0863">Zinc-finger</keyword>
<evidence type="ECO:0000259" key="5">
    <source>
        <dbReference type="PROSITE" id="PS51266"/>
    </source>
</evidence>
<evidence type="ECO:0000313" key="7">
    <source>
        <dbReference type="Proteomes" id="UP001465976"/>
    </source>
</evidence>
<dbReference type="PANTHER" id="PTHR28082:SF2">
    <property type="entry name" value="CHY-TYPE DOMAIN-CONTAINING PROTEIN"/>
    <property type="match status" value="1"/>
</dbReference>